<dbReference type="Proteomes" id="UP001597493">
    <property type="component" value="Unassembled WGS sequence"/>
</dbReference>
<evidence type="ECO:0000313" key="1">
    <source>
        <dbReference type="EMBL" id="MFD2659964.1"/>
    </source>
</evidence>
<dbReference type="Pfam" id="PF06224">
    <property type="entry name" value="AlkZ-like"/>
    <property type="match status" value="1"/>
</dbReference>
<dbReference type="PANTHER" id="PTHR30528:SF0">
    <property type="entry name" value="CYTOPLASMIC PROTEIN"/>
    <property type="match status" value="1"/>
</dbReference>
<keyword evidence="2" id="KW-1185">Reference proteome</keyword>
<reference evidence="2" key="1">
    <citation type="journal article" date="2019" name="Int. J. Syst. Evol. Microbiol.">
        <title>The Global Catalogue of Microorganisms (GCM) 10K type strain sequencing project: providing services to taxonomists for standard genome sequencing and annotation.</title>
        <authorList>
            <consortium name="The Broad Institute Genomics Platform"/>
            <consortium name="The Broad Institute Genome Sequencing Center for Infectious Disease"/>
            <person name="Wu L."/>
            <person name="Ma J."/>
        </authorList>
    </citation>
    <scope>NUCLEOTIDE SEQUENCE [LARGE SCALE GENOMIC DNA]</scope>
    <source>
        <strain evidence="2">TISTR 1827</strain>
    </source>
</reference>
<dbReference type="EMBL" id="JBHUMY010000006">
    <property type="protein sequence ID" value="MFD2659964.1"/>
    <property type="molecule type" value="Genomic_DNA"/>
</dbReference>
<evidence type="ECO:0000313" key="2">
    <source>
        <dbReference type="Proteomes" id="UP001597493"/>
    </source>
</evidence>
<dbReference type="InterPro" id="IPR009351">
    <property type="entry name" value="AlkZ-like"/>
</dbReference>
<dbReference type="PANTHER" id="PTHR30528">
    <property type="entry name" value="CYTOPLASMIC PROTEIN"/>
    <property type="match status" value="1"/>
</dbReference>
<proteinExistence type="predicted"/>
<dbReference type="RefSeq" id="WP_379270637.1">
    <property type="nucleotide sequence ID" value="NZ_JBHUGT010000044.1"/>
</dbReference>
<gene>
    <name evidence="1" type="ORF">ACFSW5_06745</name>
</gene>
<protein>
    <submittedName>
        <fullName evidence="1">Winged helix-turn-helix domain-containing protein</fullName>
    </submittedName>
</protein>
<name>A0ABW5QU69_9BACL</name>
<accession>A0ABW5QU69</accession>
<comment type="caution">
    <text evidence="1">The sequence shown here is derived from an EMBL/GenBank/DDBJ whole genome shotgun (WGS) entry which is preliminary data.</text>
</comment>
<organism evidence="1 2">
    <name type="scientific">Paenibacillus thailandensis</name>
    <dbReference type="NCBI Taxonomy" id="393250"/>
    <lineage>
        <taxon>Bacteria</taxon>
        <taxon>Bacillati</taxon>
        <taxon>Bacillota</taxon>
        <taxon>Bacilli</taxon>
        <taxon>Bacillales</taxon>
        <taxon>Paenibacillaceae</taxon>
        <taxon>Paenibacillus</taxon>
    </lineage>
</organism>
<sequence>MKPIQTSKKALRRLLLEKQRLLRPRVEPVRSPQELRRKVMGVIRELECIQIDPVSAVRPNQHLVLAARVDGYRPDALLELLRENEVFEYFANAACVIPMEDYPLFEPVRARMRSHTEASLDALRPVVEEVLHRLETEGPLPAKAFESEIKVHGYWDNVSAKTKATSHALNLLADAARIRIVGREGNQRLFALASRSVPYDLLLSAEQMDMEESANALLRKYFRAYGVFEPSDPRLGWQRLNAAQRKEAINRYVNGGELAEVEADGVKHPYYVLAADVERLYAHMDEAEKERAADDAALPITFLPPLDNLLWSRKRLEELFDFEYRWEIYTPAVKRRYGYYAMPILAGDRLIGRMDPRLDSKNKHLSVQLLQIEPGVARSSALETNIREALQSFAFMHGAETVSVEQYRWE</sequence>